<sequence length="781" mass="92292">MFQETDYSISLQEFQLLNPKLNQGLQIMMLINGELTVETNSRFYTLEEKDLLVINQNQLYQIESNNKNKVVVVTLSNEYMDKYYPAYKDYRFECFSKEIDMGRVHLVKSIRKLLAEMLISNYRRDESYKVEMQSYLSKILLILIRGFKQKALSTEKHNLDNPRITQVITYIEENFREAITLEDTAKKFYISASYLSRYFKQEMDIGFNRYLTKIRLNHAVKDLLYTSHPIGQIAIDNGFPSAKSFTTLFKETYNDTPKIYREKHQKSVTDVVKIHSHEDTLELKQSRDILKKLQIFLNEDVIDSFENTEWRSEELIIDVSLYKNQKEEIVTPNHSLSIGELKEVLREDVRSQLLMTKKYLGLDYVSVSRLIYGSTITPAVETDEDVATTSPYYNADFALAFLQKHGISLFISVDYQEITENEQQYFKELEGVLKHCLNVNGRSFLQSWKFMFYEPATTVVSEAEMSRVYLKLYQTIKRLIPKTNVGVFFPFSYRDEKANKKHEWILEKNVPIDFFGYETNQNEIIDFENLEDERFALAENYIIEKTGKFKNYIRKNHKEKPLHLVSWNTLTGNTRYTNGTFFRGALVFKSALEVAKEVESIGFWINTELHENRVKNRGISMEGMELYHYFSGKRPAFFALQFLRRLQGEIIVKGNEYVMTENEWGYQLVLMNYTNVNPYYSTEETLLKKLNKDIHVTISNLEPGEYQIRKHIFDKEHGALYNQWRNLNSKYGIDEEVIQYIVETSQPSLVIFDKSFDKEWSFYSYLTFNAIHFFEIRKIIT</sequence>
<dbReference type="KEGG" id="bcoh:BC6307_04530"/>
<keyword evidence="3" id="KW-0805">Transcription regulation</keyword>
<evidence type="ECO:0000256" key="6">
    <source>
        <dbReference type="ARBA" id="ARBA00023295"/>
    </source>
</evidence>
<dbReference type="Proteomes" id="UP000215224">
    <property type="component" value="Chromosome"/>
</dbReference>
<keyword evidence="6" id="KW-0326">Glycosidase</keyword>
<dbReference type="InterPro" id="IPR018060">
    <property type="entry name" value="HTH_AraC"/>
</dbReference>
<keyword evidence="4" id="KW-0238">DNA-binding</keyword>
<feature type="domain" description="HTH araC/xylS-type" evidence="7">
    <location>
        <begin position="165"/>
        <end position="263"/>
    </location>
</feature>
<dbReference type="SMART" id="SM00342">
    <property type="entry name" value="HTH_ARAC"/>
    <property type="match status" value="1"/>
</dbReference>
<keyword evidence="2" id="KW-0378">Hydrolase</keyword>
<evidence type="ECO:0000313" key="8">
    <source>
        <dbReference type="EMBL" id="AST90596.1"/>
    </source>
</evidence>
<dbReference type="Gene3D" id="3.20.20.80">
    <property type="entry name" value="Glycosidases"/>
    <property type="match status" value="1"/>
</dbReference>
<keyword evidence="5" id="KW-0804">Transcription</keyword>
<protein>
    <submittedName>
        <fullName evidence="8">Beta-xylosidase</fullName>
    </submittedName>
</protein>
<keyword evidence="9" id="KW-1185">Reference proteome</keyword>
<dbReference type="PROSITE" id="PS01124">
    <property type="entry name" value="HTH_ARAC_FAMILY_2"/>
    <property type="match status" value="1"/>
</dbReference>
<dbReference type="PANTHER" id="PTHR43280:SF2">
    <property type="entry name" value="HTH-TYPE TRANSCRIPTIONAL REGULATOR EXSA"/>
    <property type="match status" value="1"/>
</dbReference>
<dbReference type="Pfam" id="PF01229">
    <property type="entry name" value="Glyco_hydro_39"/>
    <property type="match status" value="1"/>
</dbReference>
<dbReference type="GO" id="GO:0016798">
    <property type="term" value="F:hydrolase activity, acting on glycosyl bonds"/>
    <property type="evidence" value="ECO:0007669"/>
    <property type="project" value="UniProtKB-KW"/>
</dbReference>
<dbReference type="InterPro" id="IPR049166">
    <property type="entry name" value="GH39_cat"/>
</dbReference>
<evidence type="ECO:0000259" key="7">
    <source>
        <dbReference type="PROSITE" id="PS01124"/>
    </source>
</evidence>
<evidence type="ECO:0000256" key="5">
    <source>
        <dbReference type="ARBA" id="ARBA00023163"/>
    </source>
</evidence>
<dbReference type="InterPro" id="IPR017853">
    <property type="entry name" value="GH"/>
</dbReference>
<dbReference type="STRING" id="1314751.GCA_001591425_02520"/>
<evidence type="ECO:0000256" key="4">
    <source>
        <dbReference type="ARBA" id="ARBA00023125"/>
    </source>
</evidence>
<dbReference type="SUPFAM" id="SSF51445">
    <property type="entry name" value="(Trans)glycosidases"/>
    <property type="match status" value="1"/>
</dbReference>
<evidence type="ECO:0000256" key="1">
    <source>
        <dbReference type="ARBA" id="ARBA00008875"/>
    </source>
</evidence>
<evidence type="ECO:0000313" key="9">
    <source>
        <dbReference type="Proteomes" id="UP000215224"/>
    </source>
</evidence>
<dbReference type="SUPFAM" id="SSF51011">
    <property type="entry name" value="Glycosyl hydrolase domain"/>
    <property type="match status" value="1"/>
</dbReference>
<dbReference type="EMBL" id="CP018866">
    <property type="protein sequence ID" value="AST90596.1"/>
    <property type="molecule type" value="Genomic_DNA"/>
</dbReference>
<dbReference type="SUPFAM" id="SSF46689">
    <property type="entry name" value="Homeodomain-like"/>
    <property type="match status" value="2"/>
</dbReference>
<gene>
    <name evidence="8" type="ORF">BC6307_04530</name>
</gene>
<proteinExistence type="inferred from homology"/>
<dbReference type="GO" id="GO:0043565">
    <property type="term" value="F:sequence-specific DNA binding"/>
    <property type="evidence" value="ECO:0007669"/>
    <property type="project" value="InterPro"/>
</dbReference>
<dbReference type="PANTHER" id="PTHR43280">
    <property type="entry name" value="ARAC-FAMILY TRANSCRIPTIONAL REGULATOR"/>
    <property type="match status" value="1"/>
</dbReference>
<dbReference type="Gene3D" id="1.10.10.60">
    <property type="entry name" value="Homeodomain-like"/>
    <property type="match status" value="2"/>
</dbReference>
<dbReference type="AlphaFoldDB" id="A0A223KMH0"/>
<dbReference type="Pfam" id="PF12833">
    <property type="entry name" value="HTH_18"/>
    <property type="match status" value="1"/>
</dbReference>
<accession>A0A223KMH0</accession>
<dbReference type="PROSITE" id="PS00041">
    <property type="entry name" value="HTH_ARAC_FAMILY_1"/>
    <property type="match status" value="1"/>
</dbReference>
<dbReference type="InterPro" id="IPR018062">
    <property type="entry name" value="HTH_AraC-typ_CS"/>
</dbReference>
<evidence type="ECO:0000256" key="2">
    <source>
        <dbReference type="ARBA" id="ARBA00022801"/>
    </source>
</evidence>
<reference evidence="8 9" key="1">
    <citation type="submission" date="2016-12" db="EMBL/GenBank/DDBJ databases">
        <title>The whole genome sequencing and assembly of Bacillus cohnii DSM 6307T strain.</title>
        <authorList>
            <person name="Lee Y.-J."/>
            <person name="Yi H."/>
            <person name="Bahn Y.-S."/>
            <person name="Kim J.F."/>
            <person name="Lee D.-W."/>
        </authorList>
    </citation>
    <scope>NUCLEOTIDE SEQUENCE [LARGE SCALE GENOMIC DNA]</scope>
    <source>
        <strain evidence="8 9">DSM 6307</strain>
    </source>
</reference>
<organism evidence="8 9">
    <name type="scientific">Sutcliffiella cohnii</name>
    <dbReference type="NCBI Taxonomy" id="33932"/>
    <lineage>
        <taxon>Bacteria</taxon>
        <taxon>Bacillati</taxon>
        <taxon>Bacillota</taxon>
        <taxon>Bacilli</taxon>
        <taxon>Bacillales</taxon>
        <taxon>Bacillaceae</taxon>
        <taxon>Sutcliffiella</taxon>
    </lineage>
</organism>
<dbReference type="RefSeq" id="WP_066416640.1">
    <property type="nucleotide sequence ID" value="NZ_CP018866.1"/>
</dbReference>
<name>A0A223KMH0_9BACI</name>
<evidence type="ECO:0000256" key="3">
    <source>
        <dbReference type="ARBA" id="ARBA00023015"/>
    </source>
</evidence>
<comment type="similarity">
    <text evidence="1">Belongs to the glycosyl hydrolase 39 family.</text>
</comment>
<dbReference type="Gene3D" id="2.60.40.1500">
    <property type="entry name" value="Glycosyl hydrolase domain, family 39"/>
    <property type="match status" value="1"/>
</dbReference>
<dbReference type="GO" id="GO:0003700">
    <property type="term" value="F:DNA-binding transcription factor activity"/>
    <property type="evidence" value="ECO:0007669"/>
    <property type="project" value="InterPro"/>
</dbReference>
<dbReference type="InterPro" id="IPR009057">
    <property type="entry name" value="Homeodomain-like_sf"/>
</dbReference>